<evidence type="ECO:0000313" key="2">
    <source>
        <dbReference type="Proteomes" id="UP000593571"/>
    </source>
</evidence>
<accession>A0A7J8DI63</accession>
<dbReference type="EMBL" id="JACASE010000012">
    <property type="protein sequence ID" value="KAF6422800.1"/>
    <property type="molecule type" value="Genomic_DNA"/>
</dbReference>
<organism evidence="1 2">
    <name type="scientific">Rousettus aegyptiacus</name>
    <name type="common">Egyptian fruit bat</name>
    <name type="synonym">Pteropus aegyptiacus</name>
    <dbReference type="NCBI Taxonomy" id="9407"/>
    <lineage>
        <taxon>Eukaryota</taxon>
        <taxon>Metazoa</taxon>
        <taxon>Chordata</taxon>
        <taxon>Craniata</taxon>
        <taxon>Vertebrata</taxon>
        <taxon>Euteleostomi</taxon>
        <taxon>Mammalia</taxon>
        <taxon>Eutheria</taxon>
        <taxon>Laurasiatheria</taxon>
        <taxon>Chiroptera</taxon>
        <taxon>Yinpterochiroptera</taxon>
        <taxon>Pteropodoidea</taxon>
        <taxon>Pteropodidae</taxon>
        <taxon>Rousettinae</taxon>
        <taxon>Rousettus</taxon>
    </lineage>
</organism>
<dbReference type="Proteomes" id="UP000593571">
    <property type="component" value="Unassembled WGS sequence"/>
</dbReference>
<evidence type="ECO:0000313" key="1">
    <source>
        <dbReference type="EMBL" id="KAF6422800.1"/>
    </source>
</evidence>
<keyword evidence="2" id="KW-1185">Reference proteome</keyword>
<protein>
    <submittedName>
        <fullName evidence="1">Uncharacterized protein</fullName>
    </submittedName>
</protein>
<dbReference type="AlphaFoldDB" id="A0A7J8DI63"/>
<comment type="caution">
    <text evidence="1">The sequence shown here is derived from an EMBL/GenBank/DDBJ whole genome shotgun (WGS) entry which is preliminary data.</text>
</comment>
<proteinExistence type="predicted"/>
<gene>
    <name evidence="1" type="ORF">HJG63_008601</name>
</gene>
<reference evidence="1 2" key="1">
    <citation type="journal article" date="2020" name="Nature">
        <title>Six reference-quality genomes reveal evolution of bat adaptations.</title>
        <authorList>
            <person name="Jebb D."/>
            <person name="Huang Z."/>
            <person name="Pippel M."/>
            <person name="Hughes G.M."/>
            <person name="Lavrichenko K."/>
            <person name="Devanna P."/>
            <person name="Winkler S."/>
            <person name="Jermiin L.S."/>
            <person name="Skirmuntt E.C."/>
            <person name="Katzourakis A."/>
            <person name="Burkitt-Gray L."/>
            <person name="Ray D.A."/>
            <person name="Sullivan K.A.M."/>
            <person name="Roscito J.G."/>
            <person name="Kirilenko B.M."/>
            <person name="Davalos L.M."/>
            <person name="Corthals A.P."/>
            <person name="Power M.L."/>
            <person name="Jones G."/>
            <person name="Ransome R.D."/>
            <person name="Dechmann D.K.N."/>
            <person name="Locatelli A.G."/>
            <person name="Puechmaille S.J."/>
            <person name="Fedrigo O."/>
            <person name="Jarvis E.D."/>
            <person name="Hiller M."/>
            <person name="Vernes S.C."/>
            <person name="Myers E.W."/>
            <person name="Teeling E.C."/>
        </authorList>
    </citation>
    <scope>NUCLEOTIDE SEQUENCE [LARGE SCALE GENOMIC DNA]</scope>
    <source>
        <strain evidence="1">MRouAeg1</strain>
        <tissue evidence="1">Muscle</tissue>
    </source>
</reference>
<name>A0A7J8DI63_ROUAE</name>
<sequence length="143" mass="15761">MNLGRKTLRTGFSAASVWHRRSRALRLAGPRGQEHWRFSDNRCGHMSSGVLICLATLTKYHRLGGFNNRHLLFHSAGGWKSKIKMSAGFILSEASPQFADGHLLTVSFPLCMPTPRVTLCAPISSSYRGTSQVGLEPTLMASF</sequence>